<dbReference type="InterPro" id="IPR015424">
    <property type="entry name" value="PyrdxlP-dep_Trfase"/>
</dbReference>
<feature type="domain" description="HTH gntR-type" evidence="7">
    <location>
        <begin position="26"/>
        <end position="94"/>
    </location>
</feature>
<dbReference type="GO" id="GO:0030170">
    <property type="term" value="F:pyridoxal phosphate binding"/>
    <property type="evidence" value="ECO:0007669"/>
    <property type="project" value="InterPro"/>
</dbReference>
<evidence type="ECO:0000256" key="2">
    <source>
        <dbReference type="ARBA" id="ARBA00022898"/>
    </source>
</evidence>
<proteinExistence type="inferred from homology"/>
<dbReference type="InterPro" id="IPR036390">
    <property type="entry name" value="WH_DNA-bd_sf"/>
</dbReference>
<accession>A0A6G4XIN6</accession>
<dbReference type="GO" id="GO:0003700">
    <property type="term" value="F:DNA-binding transcription factor activity"/>
    <property type="evidence" value="ECO:0007669"/>
    <property type="project" value="InterPro"/>
</dbReference>
<dbReference type="CDD" id="cd00609">
    <property type="entry name" value="AAT_like"/>
    <property type="match status" value="1"/>
</dbReference>
<dbReference type="Proteomes" id="UP000481109">
    <property type="component" value="Unassembled WGS sequence"/>
</dbReference>
<name>A0A6G4XIN6_9ACTN</name>
<keyword evidence="8" id="KW-0808">Transferase</keyword>
<keyword evidence="3" id="KW-0805">Transcription regulation</keyword>
<comment type="caution">
    <text evidence="8">The sequence shown here is derived from an EMBL/GenBank/DDBJ whole genome shotgun (WGS) entry which is preliminary data.</text>
</comment>
<dbReference type="InterPro" id="IPR015422">
    <property type="entry name" value="PyrdxlP-dep_Trfase_small"/>
</dbReference>
<evidence type="ECO:0000313" key="9">
    <source>
        <dbReference type="Proteomes" id="UP000481109"/>
    </source>
</evidence>
<dbReference type="GO" id="GO:0003677">
    <property type="term" value="F:DNA binding"/>
    <property type="evidence" value="ECO:0007669"/>
    <property type="project" value="UniProtKB-KW"/>
</dbReference>
<evidence type="ECO:0000256" key="3">
    <source>
        <dbReference type="ARBA" id="ARBA00023015"/>
    </source>
</evidence>
<dbReference type="SUPFAM" id="SSF46785">
    <property type="entry name" value="Winged helix' DNA-binding domain"/>
    <property type="match status" value="1"/>
</dbReference>
<evidence type="ECO:0000313" key="8">
    <source>
        <dbReference type="EMBL" id="NGO77436.1"/>
    </source>
</evidence>
<dbReference type="Pfam" id="PF00392">
    <property type="entry name" value="GntR"/>
    <property type="match status" value="1"/>
</dbReference>
<dbReference type="PROSITE" id="PS50949">
    <property type="entry name" value="HTH_GNTR"/>
    <property type="match status" value="1"/>
</dbReference>
<evidence type="ECO:0000256" key="6">
    <source>
        <dbReference type="SAM" id="MobiDB-lite"/>
    </source>
</evidence>
<feature type="region of interest" description="Disordered" evidence="6">
    <location>
        <begin position="85"/>
        <end position="123"/>
    </location>
</feature>
<dbReference type="PANTHER" id="PTHR46577">
    <property type="entry name" value="HTH-TYPE TRANSCRIPTIONAL REGULATORY PROTEIN GABR"/>
    <property type="match status" value="1"/>
</dbReference>
<dbReference type="InterPro" id="IPR051446">
    <property type="entry name" value="HTH_trans_reg/aminotransferase"/>
</dbReference>
<dbReference type="Pfam" id="PF00155">
    <property type="entry name" value="Aminotran_1_2"/>
    <property type="match status" value="1"/>
</dbReference>
<evidence type="ECO:0000256" key="5">
    <source>
        <dbReference type="ARBA" id="ARBA00023163"/>
    </source>
</evidence>
<reference evidence="8 9" key="1">
    <citation type="submission" date="2020-02" db="EMBL/GenBank/DDBJ databases">
        <title>Whole-genome analyses of novel actinobacteria.</title>
        <authorList>
            <person name="Sahin N."/>
            <person name="Tokatli A."/>
        </authorList>
    </citation>
    <scope>NUCLEOTIDE SEQUENCE [LARGE SCALE GENOMIC DNA]</scope>
    <source>
        <strain evidence="8 9">YC504</strain>
    </source>
</reference>
<keyword evidence="2" id="KW-0663">Pyridoxal phosphate</keyword>
<gene>
    <name evidence="8" type="ORF">G6045_17465</name>
</gene>
<dbReference type="Gene3D" id="3.90.1150.10">
    <property type="entry name" value="Aspartate Aminotransferase, domain 1"/>
    <property type="match status" value="1"/>
</dbReference>
<protein>
    <submittedName>
        <fullName evidence="8">PLP-dependent aminotransferase family protein</fullName>
    </submittedName>
</protein>
<dbReference type="SMART" id="SM00345">
    <property type="entry name" value="HTH_GNTR"/>
    <property type="match status" value="1"/>
</dbReference>
<dbReference type="PRINTS" id="PR00035">
    <property type="entry name" value="HTHGNTR"/>
</dbReference>
<dbReference type="InterPro" id="IPR004839">
    <property type="entry name" value="Aminotransferase_I/II_large"/>
</dbReference>
<evidence type="ECO:0000259" key="7">
    <source>
        <dbReference type="PROSITE" id="PS50949"/>
    </source>
</evidence>
<comment type="similarity">
    <text evidence="1">In the C-terminal section; belongs to the class-I pyridoxal-phosphate-dependent aminotransferase family.</text>
</comment>
<keyword evidence="4" id="KW-0238">DNA-binding</keyword>
<dbReference type="PANTHER" id="PTHR46577:SF1">
    <property type="entry name" value="HTH-TYPE TRANSCRIPTIONAL REGULATORY PROTEIN GABR"/>
    <property type="match status" value="1"/>
</dbReference>
<dbReference type="Gene3D" id="1.10.10.10">
    <property type="entry name" value="Winged helix-like DNA-binding domain superfamily/Winged helix DNA-binding domain"/>
    <property type="match status" value="1"/>
</dbReference>
<keyword evidence="9" id="KW-1185">Reference proteome</keyword>
<dbReference type="SUPFAM" id="SSF53383">
    <property type="entry name" value="PLP-dependent transferases"/>
    <property type="match status" value="1"/>
</dbReference>
<dbReference type="CDD" id="cd07377">
    <property type="entry name" value="WHTH_GntR"/>
    <property type="match status" value="1"/>
</dbReference>
<dbReference type="InterPro" id="IPR036388">
    <property type="entry name" value="WH-like_DNA-bd_sf"/>
</dbReference>
<evidence type="ECO:0000256" key="4">
    <source>
        <dbReference type="ARBA" id="ARBA00023125"/>
    </source>
</evidence>
<dbReference type="Gene3D" id="3.40.640.10">
    <property type="entry name" value="Type I PLP-dependent aspartate aminotransferase-like (Major domain)"/>
    <property type="match status" value="1"/>
</dbReference>
<sequence>MDRAHARTWTPVDLTEILGGWATATGPLYRRLAAALRAAVASGDLAAGDRLPAERALAAALQVSRATVVAALDELRAAGLVDSRRGSGTHVAGRGAGPALGGDRRVPGGHDPVPGGDGRVPGGGATSLVQRLVDGPGDTISLAVASAEPATAEIRRVLRELLDPEESGDDPLAALLSGPAYHPGGLPALRDAVARHFTGQGLPTTPDQVLITTGATQALALTAQLFVRRRTPVVAEAPSWPGCLDAYVAAGALLRRIPLDEDGPRVDAAAAALPGAALLHLTPTYHNPTGILMSAARRRRIAELCAAEGVLTVEDIAYDTRIGRADEPPPVAAFAPADAPVLTIGSLAKAVWGGLRIGWVRGPAEILARLARAKAVHDLGSPLLDQALAARLLPRLEELKDARAAVLRARLDRLEDLMAGQLPGWTWCRPAGGAALWTRLPGGVDARVFAQVTLRHGVEVVPGAATDPSGAHDDHIRIPFTLPADRLDELVRRLAAAWSDLGNDRSAPRATT</sequence>
<keyword evidence="5" id="KW-0804">Transcription</keyword>
<dbReference type="EMBL" id="JAAKZW010000065">
    <property type="protein sequence ID" value="NGO77436.1"/>
    <property type="molecule type" value="Genomic_DNA"/>
</dbReference>
<dbReference type="InterPro" id="IPR015421">
    <property type="entry name" value="PyrdxlP-dep_Trfase_major"/>
</dbReference>
<organism evidence="8 9">
    <name type="scientific">Streptomyces mesophilus</name>
    <dbReference type="NCBI Taxonomy" id="1775132"/>
    <lineage>
        <taxon>Bacteria</taxon>
        <taxon>Bacillati</taxon>
        <taxon>Actinomycetota</taxon>
        <taxon>Actinomycetes</taxon>
        <taxon>Kitasatosporales</taxon>
        <taxon>Streptomycetaceae</taxon>
        <taxon>Streptomyces</taxon>
    </lineage>
</organism>
<dbReference type="AlphaFoldDB" id="A0A6G4XIN6"/>
<dbReference type="GO" id="GO:0008483">
    <property type="term" value="F:transaminase activity"/>
    <property type="evidence" value="ECO:0007669"/>
    <property type="project" value="UniProtKB-KW"/>
</dbReference>
<dbReference type="InterPro" id="IPR000524">
    <property type="entry name" value="Tscrpt_reg_HTH_GntR"/>
</dbReference>
<keyword evidence="8" id="KW-0032">Aminotransferase</keyword>
<evidence type="ECO:0000256" key="1">
    <source>
        <dbReference type="ARBA" id="ARBA00005384"/>
    </source>
</evidence>